<reference evidence="7" key="1">
    <citation type="journal article" date="2022" name="Int. J. Syst. Evol. Microbiol.">
        <title>Nanobdella aerobiophila gen. nov., sp. nov., a thermoacidophilic, obligate ectosymbiotic archaeon, and proposal of Nanobdellaceae fam. nov., Nanobdellales ord. nov. and Nanobdellia class. nov.</title>
        <authorList>
            <person name="Kato S."/>
            <person name="Ogasawara A."/>
            <person name="Itoh T."/>
            <person name="Sakai H.D."/>
            <person name="Shimizu M."/>
            <person name="Yuki M."/>
            <person name="Kaneko M."/>
            <person name="Takashina T."/>
            <person name="Ohkuma M."/>
        </authorList>
    </citation>
    <scope>NUCLEOTIDE SEQUENCE [LARGE SCALE GENOMIC DNA]</scope>
    <source>
        <strain evidence="7">MJ1</strain>
    </source>
</reference>
<dbReference type="InterPro" id="IPR000485">
    <property type="entry name" value="AsnC-type_HTH_dom"/>
</dbReference>
<keyword evidence="7" id="KW-1185">Reference proteome</keyword>
<dbReference type="PANTHER" id="PTHR43413:SF7">
    <property type="entry name" value="HTH-TYPE TRANSCRIPTIONAL REGULATOR PTR2"/>
    <property type="match status" value="1"/>
</dbReference>
<dbReference type="SUPFAM" id="SSF54909">
    <property type="entry name" value="Dimeric alpha+beta barrel"/>
    <property type="match status" value="1"/>
</dbReference>
<evidence type="ECO:0000256" key="3">
    <source>
        <dbReference type="ARBA" id="ARBA00023163"/>
    </source>
</evidence>
<dbReference type="AlphaFoldDB" id="A0A915SJY5"/>
<dbReference type="SMART" id="SM00344">
    <property type="entry name" value="HTH_ASNC"/>
    <property type="match status" value="1"/>
</dbReference>
<evidence type="ECO:0000256" key="1">
    <source>
        <dbReference type="ARBA" id="ARBA00023015"/>
    </source>
</evidence>
<dbReference type="InterPro" id="IPR036390">
    <property type="entry name" value="WH_DNA-bd_sf"/>
</dbReference>
<feature type="transmembrane region" description="Helical" evidence="4">
    <location>
        <begin position="51"/>
        <end position="73"/>
    </location>
</feature>
<proteinExistence type="predicted"/>
<dbReference type="GeneID" id="74568100"/>
<dbReference type="GO" id="GO:0043565">
    <property type="term" value="F:sequence-specific DNA binding"/>
    <property type="evidence" value="ECO:0007669"/>
    <property type="project" value="InterPro"/>
</dbReference>
<keyword evidence="2" id="KW-0238">DNA-binding</keyword>
<dbReference type="EMBL" id="AP019769">
    <property type="protein sequence ID" value="BBL45323.1"/>
    <property type="molecule type" value="Genomic_DNA"/>
</dbReference>
<protein>
    <submittedName>
        <fullName evidence="6">HTH-type transcriptional regulator Ptr2</fullName>
    </submittedName>
</protein>
<keyword evidence="1" id="KW-0805">Transcription regulation</keyword>
<dbReference type="Gene3D" id="1.10.10.10">
    <property type="entry name" value="Winged helix-like DNA-binding domain superfamily/Winged helix DNA-binding domain"/>
    <property type="match status" value="1"/>
</dbReference>
<dbReference type="InterPro" id="IPR011991">
    <property type="entry name" value="ArsR-like_HTH"/>
</dbReference>
<dbReference type="InterPro" id="IPR011008">
    <property type="entry name" value="Dimeric_a/b-barrel"/>
</dbReference>
<dbReference type="InterPro" id="IPR036388">
    <property type="entry name" value="WH-like_DNA-bd_sf"/>
</dbReference>
<evidence type="ECO:0000313" key="7">
    <source>
        <dbReference type="Proteomes" id="UP001055553"/>
    </source>
</evidence>
<dbReference type="Pfam" id="PF01037">
    <property type="entry name" value="AsnC_trans_reg"/>
    <property type="match status" value="1"/>
</dbReference>
<dbReference type="PRINTS" id="PR00033">
    <property type="entry name" value="HTHASNC"/>
</dbReference>
<gene>
    <name evidence="6" type="ORF">MJ1_0149</name>
</gene>
<keyword evidence="4" id="KW-1133">Transmembrane helix</keyword>
<evidence type="ECO:0000259" key="5">
    <source>
        <dbReference type="PROSITE" id="PS50956"/>
    </source>
</evidence>
<dbReference type="CDD" id="cd00090">
    <property type="entry name" value="HTH_ARSR"/>
    <property type="match status" value="1"/>
</dbReference>
<evidence type="ECO:0000256" key="4">
    <source>
        <dbReference type="SAM" id="Phobius"/>
    </source>
</evidence>
<sequence length="143" mass="16924">MKKQKIDDIDIKILKLLEKNSRISNMEISRRIGLSEGAIRKRINKLKKNNIIKGFCVILDYSILGYNVSWIGLNVEKNKIINIIDEIPKDDNIKGIYLTYGDHDIIIEYIYRDKKELENYIKEIKKIEDIKEIWPAINIEKVY</sequence>
<dbReference type="InterPro" id="IPR019887">
    <property type="entry name" value="Tscrpt_reg_AsnC/Lrp_C"/>
</dbReference>
<dbReference type="InterPro" id="IPR019888">
    <property type="entry name" value="Tscrpt_reg_AsnC-like"/>
</dbReference>
<dbReference type="SUPFAM" id="SSF46785">
    <property type="entry name" value="Winged helix' DNA-binding domain"/>
    <property type="match status" value="1"/>
</dbReference>
<dbReference type="PANTHER" id="PTHR43413">
    <property type="entry name" value="TRANSCRIPTIONAL REGULATOR, ASNC FAMILY"/>
    <property type="match status" value="1"/>
</dbReference>
<keyword evidence="4" id="KW-0472">Membrane</keyword>
<dbReference type="RefSeq" id="WP_258393361.1">
    <property type="nucleotide sequence ID" value="NZ_AP019769.1"/>
</dbReference>
<dbReference type="KEGG" id="naer:MJ1_0149"/>
<organism evidence="6 7">
    <name type="scientific">Nanobdella aerobiophila</name>
    <dbReference type="NCBI Taxonomy" id="2586965"/>
    <lineage>
        <taxon>Archaea</taxon>
        <taxon>Nanobdellota</taxon>
        <taxon>Nanobdellia</taxon>
        <taxon>Nanobdellales</taxon>
        <taxon>Nanobdellaceae</taxon>
        <taxon>Nanobdella</taxon>
    </lineage>
</organism>
<dbReference type="Proteomes" id="UP001055553">
    <property type="component" value="Chromosome"/>
</dbReference>
<dbReference type="Pfam" id="PF13404">
    <property type="entry name" value="HTH_AsnC-type"/>
    <property type="match status" value="1"/>
</dbReference>
<feature type="domain" description="HTH asnC-type" evidence="5">
    <location>
        <begin position="6"/>
        <end position="67"/>
    </location>
</feature>
<evidence type="ECO:0000313" key="6">
    <source>
        <dbReference type="EMBL" id="BBL45323.1"/>
    </source>
</evidence>
<evidence type="ECO:0000256" key="2">
    <source>
        <dbReference type="ARBA" id="ARBA00023125"/>
    </source>
</evidence>
<accession>A0A915SJY5</accession>
<dbReference type="InterPro" id="IPR050684">
    <property type="entry name" value="HTH-Siroheme_Decarb"/>
</dbReference>
<dbReference type="Gene3D" id="3.30.70.920">
    <property type="match status" value="1"/>
</dbReference>
<name>A0A915SJY5_9ARCH</name>
<keyword evidence="3" id="KW-0804">Transcription</keyword>
<keyword evidence="4" id="KW-0812">Transmembrane</keyword>
<dbReference type="PROSITE" id="PS50956">
    <property type="entry name" value="HTH_ASNC_2"/>
    <property type="match status" value="1"/>
</dbReference>